<dbReference type="EMBL" id="HG691828">
    <property type="protein sequence ID" value="CDI80313.1"/>
    <property type="molecule type" value="Genomic_DNA"/>
</dbReference>
<feature type="compositionally biased region" description="Acidic residues" evidence="1">
    <location>
        <begin position="306"/>
        <end position="329"/>
    </location>
</feature>
<dbReference type="AlphaFoldDB" id="U6GLZ3"/>
<dbReference type="GO" id="GO:0042274">
    <property type="term" value="P:ribosomal small subunit biogenesis"/>
    <property type="evidence" value="ECO:0007669"/>
    <property type="project" value="TreeGrafter"/>
</dbReference>
<evidence type="ECO:0000313" key="2">
    <source>
        <dbReference type="EMBL" id="CDI80313.1"/>
    </source>
</evidence>
<protein>
    <recommendedName>
        <fullName evidence="4">MI domain-containing protein</fullName>
    </recommendedName>
</protein>
<sequence length="953" mass="105046">MARSGADGASQTYGQARQHQLSRKERRKQLRAQQRQNKKEHQTLKKKQRMQREAHAVNSQQHTIGRRKDERPMEQRIPGPSEVGLTDADKEGRCIVDSKHSASGGLQERGSTEEVAEGVRKAQKQQRQDDDALQRELRILERKLGIRRSKMGCAESSRAMKKLKKELKADGFDLELQDILEGSENQARAIIPVNGGCSVLLGKTNEVGAPGDMRTGYGVYGDCESIGVAAAALKEEQKRRQHQSQDPLREELKILEKRLGISRSGSSQTKEAREKKRRKLREELEADGFDLELQDVLDDILGLGTEEAEGCEPDKSDEWDDTGGPETESDCASVGAANSEAGSACFSDVSSNAPLDFESSRPSLKTAVQQRKEKEGAAASTVCVAPHRRGEAAEGSDTDASAVALETVKIEAVRALNGVSEDNVDTVLRRLLHAIQQNAADLCRDFLASLAVCFSKHFPRALVERCEQQNAAVADTASLTTRHAVVGVCCLYDFGFVSPHLFVELIWRVSGLRNASSDVEHSMELSDFRVELLLLLLRLGGEKLRQDDATLFSSTWKELECLVQRQGSCRSKRFAVLEENRAEAGGLRALLLELQELKCGKQKGRLKLGKASQNAMRRWLCSSTLFGPNFLSTQYQIDGSWEELEHGQRPELSTKAAAAAHFQEQQQLQAGDFRSAPDALASGAAANSMRKQAALLRFNTELQQSLFKCFVTAKSPDDALQLLQNNGHMSMKKTIITQTVAVAMQCCLQEKFYNQFYGMVLSRLCGICGCQSAQNDNKAVCKCFMMREKGAARYRRTIQRGLAAQASAAHGFSIRRLLNLAKLTAYLIRLHVTDLRIVRFLNFDSAGEKQGPMGLSGKLGIFLREICVELLCCPTAAASPISASGDWKRTAVSYFQCLGSMSDIREAFITLLQDVVLPDISRNPAGSSAERALEVSVVKSAIRTLLVHQDPGI</sequence>
<name>U6GLZ3_9EIME</name>
<evidence type="ECO:0000313" key="3">
    <source>
        <dbReference type="Proteomes" id="UP000018201"/>
    </source>
</evidence>
<dbReference type="InterPro" id="IPR050781">
    <property type="entry name" value="CWC22_splicing_factor"/>
</dbReference>
<evidence type="ECO:0008006" key="4">
    <source>
        <dbReference type="Google" id="ProtNLM"/>
    </source>
</evidence>
<accession>U6GLZ3</accession>
<dbReference type="PANTHER" id="PTHR18034:SF4">
    <property type="entry name" value="NUCLEOLAR MIF4G DOMAIN-CONTAINING PROTEIN 1"/>
    <property type="match status" value="1"/>
</dbReference>
<dbReference type="Proteomes" id="UP000018201">
    <property type="component" value="Unassembled WGS sequence"/>
</dbReference>
<reference evidence="2" key="2">
    <citation type="submission" date="2013-10" db="EMBL/GenBank/DDBJ databases">
        <authorList>
            <person name="Aslett M."/>
        </authorList>
    </citation>
    <scope>NUCLEOTIDE SEQUENCE [LARGE SCALE GENOMIC DNA]</scope>
    <source>
        <strain evidence="2">Houghton</strain>
    </source>
</reference>
<dbReference type="PANTHER" id="PTHR18034">
    <property type="entry name" value="CELL CYCLE CONTROL PROTEIN CWF22-RELATED"/>
    <property type="match status" value="1"/>
</dbReference>
<dbReference type="InterPro" id="IPR016024">
    <property type="entry name" value="ARM-type_fold"/>
</dbReference>
<dbReference type="VEuPathDB" id="ToxoDB:EPH_0033690"/>
<feature type="compositionally biased region" description="Basic residues" evidence="1">
    <location>
        <begin position="20"/>
        <end position="30"/>
    </location>
</feature>
<feature type="region of interest" description="Disordered" evidence="1">
    <location>
        <begin position="355"/>
        <end position="398"/>
    </location>
</feature>
<feature type="compositionally biased region" description="Polar residues" evidence="1">
    <location>
        <begin position="360"/>
        <end position="369"/>
    </location>
</feature>
<dbReference type="Gene3D" id="1.25.40.180">
    <property type="match status" value="1"/>
</dbReference>
<gene>
    <name evidence="2" type="ORF">EPH_0033690</name>
</gene>
<proteinExistence type="predicted"/>
<feature type="compositionally biased region" description="Basic and acidic residues" evidence="1">
    <location>
        <begin position="87"/>
        <end position="100"/>
    </location>
</feature>
<dbReference type="GO" id="GO:0003723">
    <property type="term" value="F:RNA binding"/>
    <property type="evidence" value="ECO:0007669"/>
    <property type="project" value="TreeGrafter"/>
</dbReference>
<reference evidence="2" key="1">
    <citation type="submission" date="2013-10" db="EMBL/GenBank/DDBJ databases">
        <title>Genomic analysis of the causative agents of coccidiosis in chickens.</title>
        <authorList>
            <person name="Reid A.J."/>
            <person name="Blake D."/>
            <person name="Billington K."/>
            <person name="Browne H."/>
            <person name="Dunn M."/>
            <person name="Hung S."/>
            <person name="Kawahara F."/>
            <person name="Miranda-Saavedra D."/>
            <person name="Mourier T."/>
            <person name="Nagra H."/>
            <person name="Otto T.D."/>
            <person name="Rawlings N."/>
            <person name="Sanchez A."/>
            <person name="Sanders M."/>
            <person name="Subramaniam C."/>
            <person name="Tay Y."/>
            <person name="Dear P."/>
            <person name="Doerig C."/>
            <person name="Gruber A."/>
            <person name="Parkinson J."/>
            <person name="Shirley M."/>
            <person name="Wan K.L."/>
            <person name="Berriman M."/>
            <person name="Tomley F."/>
            <person name="Pain A."/>
        </authorList>
    </citation>
    <scope>NUCLEOTIDE SEQUENCE [LARGE SCALE GENOMIC DNA]</scope>
    <source>
        <strain evidence="2">Houghton</strain>
    </source>
</reference>
<feature type="region of interest" description="Disordered" evidence="1">
    <location>
        <begin position="305"/>
        <end position="335"/>
    </location>
</feature>
<organism evidence="2 3">
    <name type="scientific">Eimeria praecox</name>
    <dbReference type="NCBI Taxonomy" id="51316"/>
    <lineage>
        <taxon>Eukaryota</taxon>
        <taxon>Sar</taxon>
        <taxon>Alveolata</taxon>
        <taxon>Apicomplexa</taxon>
        <taxon>Conoidasida</taxon>
        <taxon>Coccidia</taxon>
        <taxon>Eucoccidiorida</taxon>
        <taxon>Eimeriorina</taxon>
        <taxon>Eimeriidae</taxon>
        <taxon>Eimeria</taxon>
    </lineage>
</organism>
<dbReference type="SUPFAM" id="SSF48371">
    <property type="entry name" value="ARM repeat"/>
    <property type="match status" value="1"/>
</dbReference>
<feature type="compositionally biased region" description="Polar residues" evidence="1">
    <location>
        <begin position="9"/>
        <end position="19"/>
    </location>
</feature>
<dbReference type="GO" id="GO:0005730">
    <property type="term" value="C:nucleolus"/>
    <property type="evidence" value="ECO:0007669"/>
    <property type="project" value="TreeGrafter"/>
</dbReference>
<evidence type="ECO:0000256" key="1">
    <source>
        <dbReference type="SAM" id="MobiDB-lite"/>
    </source>
</evidence>
<keyword evidence="3" id="KW-1185">Reference proteome</keyword>
<dbReference type="OrthoDB" id="10260961at2759"/>
<feature type="region of interest" description="Disordered" evidence="1">
    <location>
        <begin position="1"/>
        <end position="130"/>
    </location>
</feature>